<reference evidence="5 6" key="1">
    <citation type="journal article" date="2013" name="Int. J. Syst. Evol. Microbiol.">
        <title>Hoeflea suaedae sp. nov., an endophytic bacterium isolated from the root of the halophyte Suaeda maritima.</title>
        <authorList>
            <person name="Chung E.J."/>
            <person name="Park J.A."/>
            <person name="Pramanik P."/>
            <person name="Bibi F."/>
            <person name="Jeon C.O."/>
            <person name="Chung Y.R."/>
        </authorList>
    </citation>
    <scope>NUCLEOTIDE SEQUENCE [LARGE SCALE GENOMIC DNA]</scope>
    <source>
        <strain evidence="5 6">YC6898</strain>
    </source>
</reference>
<dbReference type="InterPro" id="IPR003410">
    <property type="entry name" value="HYR_dom"/>
</dbReference>
<sequence length="895" mass="92081">MRRKYSLFLWAALGIWMALVCPGHAQSAGDTTAPEALALVRLSPSTTITNADALIWRLTFDEDVKNVDASDFSFSGTTAALGVVGSGAVYDLTLSGGDLASLTGAVAIGFSAGQDIADLADNAFSGGAPTTNQSTYILDNASDSVSLSGPSGIVSSEFQVTMTFTANGASPAPNSVNPGSSAILGALQLTNATRTGTTSFVGSTLTFHLTPDGPGAITATLPAGAAADGVGNPTLASNTLSLTAGTDSEDPVVVVPSNIAVETDPGQATAVVTYANPTATDDVGVVSGPTLTAGLASGAAFPVGETTVTYEAEDAAGNVGSASFTVTVEDKEKPVIQPIAPLTLEADPSGTRRVGISTLVDDNVDTGLQPVFALNGTTIPTTYDFPIGVNNVTINAVDSAGNAADEVIFVLTITPGATPVSPIITTAEINPNRSMTIRGTAEIDSIVRVTFPDNSFVEVNAAGGAFSVTSAADMQGGTVRVTATDDRGYTSAPATVDLFPDYDGPTVTITGPAVVETTDPILVTITFSETVSGFDQSDVSVAGGTIVQFSDANPVYMVQIRPDLTQDLVVSVAAGGAQDSAANPNVASNVLVIYNATLTETEQLIADAALARNRALIRSRPKISRFLLGGQSDFFTGSIDQGTGNLRFATSSDRPFWISVQGNWSNLDGLETSYGNVATGWHYAPSENLLLGVMGIFDKSVSEEISSRVKSRGWLVGPYAVARLPNQPLVFSASYLRGQSENRISPLGTYEDSYGADRVLATFGIAGEIELPRLTIIPLFDLAHASERNEAYVGGNGLPVRSLTVTTTDATVGLNFVVPVDVGTGYLELIGGVGITASSSDNGFEKVESTAAQTEFGFRYEMANGGRIGGSITYDGLGDDGYDAFGARATLGIAF</sequence>
<comment type="caution">
    <text evidence="5">The sequence shown here is derived from an EMBL/GenBank/DDBJ whole genome shotgun (WGS) entry which is preliminary data.</text>
</comment>
<evidence type="ECO:0000313" key="6">
    <source>
        <dbReference type="Proteomes" id="UP000295131"/>
    </source>
</evidence>
<feature type="chain" id="PRO_5020476371" evidence="2">
    <location>
        <begin position="26"/>
        <end position="895"/>
    </location>
</feature>
<accession>A0A4R5PHB6</accession>
<feature type="domain" description="Autotransporter" evidence="4">
    <location>
        <begin position="649"/>
        <end position="895"/>
    </location>
</feature>
<dbReference type="Pfam" id="PF19078">
    <property type="entry name" value="Big_12"/>
    <property type="match status" value="1"/>
</dbReference>
<feature type="domain" description="HYR" evidence="3">
    <location>
        <begin position="246"/>
        <end position="330"/>
    </location>
</feature>
<keyword evidence="6" id="KW-1185">Reference proteome</keyword>
<evidence type="ECO:0000256" key="1">
    <source>
        <dbReference type="ARBA" id="ARBA00022737"/>
    </source>
</evidence>
<evidence type="ECO:0000259" key="3">
    <source>
        <dbReference type="PROSITE" id="PS50825"/>
    </source>
</evidence>
<protein>
    <submittedName>
        <fullName evidence="5">HYR domain-containing protein</fullName>
    </submittedName>
</protein>
<evidence type="ECO:0000256" key="2">
    <source>
        <dbReference type="SAM" id="SignalP"/>
    </source>
</evidence>
<dbReference type="SUPFAM" id="SSF103515">
    <property type="entry name" value="Autotransporter"/>
    <property type="match status" value="1"/>
</dbReference>
<dbReference type="Gene3D" id="2.60.40.10">
    <property type="entry name" value="Immunoglobulins"/>
    <property type="match status" value="1"/>
</dbReference>
<dbReference type="PROSITE" id="PS50825">
    <property type="entry name" value="HYR"/>
    <property type="match status" value="1"/>
</dbReference>
<dbReference type="InterPro" id="IPR044048">
    <property type="entry name" value="Big_12"/>
</dbReference>
<keyword evidence="2" id="KW-0732">Signal</keyword>
<organism evidence="5 6">
    <name type="scientific">Pseudohoeflea suaedae</name>
    <dbReference type="NCBI Taxonomy" id="877384"/>
    <lineage>
        <taxon>Bacteria</taxon>
        <taxon>Pseudomonadati</taxon>
        <taxon>Pseudomonadota</taxon>
        <taxon>Alphaproteobacteria</taxon>
        <taxon>Hyphomicrobiales</taxon>
        <taxon>Rhizobiaceae</taxon>
        <taxon>Pseudohoeflea</taxon>
    </lineage>
</organism>
<dbReference type="SMART" id="SM00869">
    <property type="entry name" value="Autotransporter"/>
    <property type="match status" value="1"/>
</dbReference>
<evidence type="ECO:0000313" key="5">
    <source>
        <dbReference type="EMBL" id="TDH34202.1"/>
    </source>
</evidence>
<name>A0A4R5PHB6_9HYPH</name>
<dbReference type="InterPro" id="IPR005546">
    <property type="entry name" value="Autotransporte_beta"/>
</dbReference>
<gene>
    <name evidence="5" type="ORF">E2A64_16095</name>
</gene>
<dbReference type="PANTHER" id="PTHR24273">
    <property type="entry name" value="FI04643P-RELATED"/>
    <property type="match status" value="1"/>
</dbReference>
<dbReference type="Pfam" id="PF02494">
    <property type="entry name" value="HYR"/>
    <property type="match status" value="1"/>
</dbReference>
<dbReference type="InterPro" id="IPR013783">
    <property type="entry name" value="Ig-like_fold"/>
</dbReference>
<proteinExistence type="predicted"/>
<dbReference type="PANTHER" id="PTHR24273:SF32">
    <property type="entry name" value="HYALIN"/>
    <property type="match status" value="1"/>
</dbReference>
<keyword evidence="1" id="KW-0677">Repeat</keyword>
<feature type="signal peptide" evidence="2">
    <location>
        <begin position="1"/>
        <end position="25"/>
    </location>
</feature>
<dbReference type="Proteomes" id="UP000295131">
    <property type="component" value="Unassembled WGS sequence"/>
</dbReference>
<dbReference type="PROSITE" id="PS51208">
    <property type="entry name" value="AUTOTRANSPORTER"/>
    <property type="match status" value="1"/>
</dbReference>
<evidence type="ECO:0000259" key="4">
    <source>
        <dbReference type="PROSITE" id="PS51208"/>
    </source>
</evidence>
<dbReference type="EMBL" id="SMSI01000004">
    <property type="protein sequence ID" value="TDH34202.1"/>
    <property type="molecule type" value="Genomic_DNA"/>
</dbReference>
<dbReference type="AlphaFoldDB" id="A0A4R5PHB6"/>
<dbReference type="InterPro" id="IPR036709">
    <property type="entry name" value="Autotransporte_beta_dom_sf"/>
</dbReference>